<evidence type="ECO:0000313" key="1">
    <source>
        <dbReference type="EMBL" id="KAF3425674.1"/>
    </source>
</evidence>
<accession>A0A833RBA5</accession>
<name>A0A833RBA5_9HYME</name>
<sequence length="185" mass="20403">MQVEICCQNSVHAPSEIMKYATSGVTVGHPCINSSDHASIVSRRFVIIGVLITVGYEPKTHCATGSRSLGNIARIPDTDFYSTAIYTDELRKRRRIVAYGSVARYGPQSVASAGTTCRAHREYLAQNCYILLPLSFSDIPMNSKKEDEFLYTARSLVMVRNQLPAQAISTTSRAISTLKLPRIEA</sequence>
<comment type="caution">
    <text evidence="1">The sequence shown here is derived from an EMBL/GenBank/DDBJ whole genome shotgun (WGS) entry which is preliminary data.</text>
</comment>
<reference evidence="1" key="1">
    <citation type="submission" date="2019-11" db="EMBL/GenBank/DDBJ databases">
        <title>The nuclear and mitochondrial genomes of Frieseomelitta varia - a highly eusocial stingless bee (Meliponini) with a permanently sterile worker caste.</title>
        <authorList>
            <person name="Freitas F.C.P."/>
            <person name="Lourenco A.P."/>
            <person name="Nunes F.M.F."/>
            <person name="Paschoal A.R."/>
            <person name="Abreu F.C.P."/>
            <person name="Barbin F.O."/>
            <person name="Bataglia L."/>
            <person name="Cardoso-Junior C.A.M."/>
            <person name="Cervoni M.S."/>
            <person name="Silva S.R."/>
            <person name="Dalarmi F."/>
            <person name="Del Lama M.A."/>
            <person name="Depintor T.S."/>
            <person name="Ferreira K.M."/>
            <person name="Goria P.S."/>
            <person name="Jaskot M.C."/>
            <person name="Lago D.C."/>
            <person name="Luna-Lucena D."/>
            <person name="Moda L.M."/>
            <person name="Nascimento L."/>
            <person name="Pedrino M."/>
            <person name="Rabico F.O."/>
            <person name="Sanches F.C."/>
            <person name="Santos D.E."/>
            <person name="Santos C.G."/>
            <person name="Vieira J."/>
            <person name="Lopes T.F."/>
            <person name="Barchuk A.R."/>
            <person name="Hartfelder K."/>
            <person name="Simoes Z.L.P."/>
            <person name="Bitondi M.M.G."/>
            <person name="Pinheiro D.G."/>
        </authorList>
    </citation>
    <scope>NUCLEOTIDE SEQUENCE</scope>
    <source>
        <strain evidence="1">USP_RPSP 00005682</strain>
        <tissue evidence="1">Whole individual</tissue>
    </source>
</reference>
<protein>
    <submittedName>
        <fullName evidence="1">Uncharacterized protein</fullName>
    </submittedName>
</protein>
<dbReference type="EMBL" id="WNWW01000370">
    <property type="protein sequence ID" value="KAF3425674.1"/>
    <property type="molecule type" value="Genomic_DNA"/>
</dbReference>
<dbReference type="Proteomes" id="UP000655588">
    <property type="component" value="Unassembled WGS sequence"/>
</dbReference>
<evidence type="ECO:0000313" key="2">
    <source>
        <dbReference type="Proteomes" id="UP000655588"/>
    </source>
</evidence>
<gene>
    <name evidence="1" type="ORF">E2986_13654</name>
</gene>
<dbReference type="AlphaFoldDB" id="A0A833RBA5"/>
<keyword evidence="2" id="KW-1185">Reference proteome</keyword>
<proteinExistence type="predicted"/>
<organism evidence="1 2">
    <name type="scientific">Frieseomelitta varia</name>
    <dbReference type="NCBI Taxonomy" id="561572"/>
    <lineage>
        <taxon>Eukaryota</taxon>
        <taxon>Metazoa</taxon>
        <taxon>Ecdysozoa</taxon>
        <taxon>Arthropoda</taxon>
        <taxon>Hexapoda</taxon>
        <taxon>Insecta</taxon>
        <taxon>Pterygota</taxon>
        <taxon>Neoptera</taxon>
        <taxon>Endopterygota</taxon>
        <taxon>Hymenoptera</taxon>
        <taxon>Apocrita</taxon>
        <taxon>Aculeata</taxon>
        <taxon>Apoidea</taxon>
        <taxon>Anthophila</taxon>
        <taxon>Apidae</taxon>
        <taxon>Frieseomelitta</taxon>
    </lineage>
</organism>